<dbReference type="RefSeq" id="WP_015359414.1">
    <property type="nucleotide sequence ID" value="NZ_CP014672.1"/>
</dbReference>
<dbReference type="FunFam" id="3.40.50.720:FF:000084">
    <property type="entry name" value="Short-chain dehydrogenase reductase"/>
    <property type="match status" value="1"/>
</dbReference>
<organism evidence="3 4">
    <name type="scientific">Thermoclostridium stercorarium subsp. thermolacticum DSM 2910</name>
    <dbReference type="NCBI Taxonomy" id="1121336"/>
    <lineage>
        <taxon>Bacteria</taxon>
        <taxon>Bacillati</taxon>
        <taxon>Bacillota</taxon>
        <taxon>Clostridia</taxon>
        <taxon>Eubacteriales</taxon>
        <taxon>Oscillospiraceae</taxon>
        <taxon>Thermoclostridium</taxon>
    </lineage>
</organism>
<reference evidence="3 4" key="1">
    <citation type="submission" date="2016-02" db="EMBL/GenBank/DDBJ databases">
        <title>Comparison of Clostridium stercorarium subspecies using comparative genomics and transcriptomics.</title>
        <authorList>
            <person name="Schellenberg J."/>
            <person name="Thallinger G."/>
            <person name="Levin D.B."/>
            <person name="Zhang X."/>
            <person name="Alvare G."/>
            <person name="Fristensky B."/>
            <person name="Sparling R."/>
        </authorList>
    </citation>
    <scope>NUCLEOTIDE SEQUENCE [LARGE SCALE GENOMIC DNA]</scope>
    <source>
        <strain evidence="3 4">DSM 2910</strain>
    </source>
</reference>
<dbReference type="OrthoDB" id="9803333at2"/>
<dbReference type="PANTHER" id="PTHR43639:SF1">
    <property type="entry name" value="SHORT-CHAIN DEHYDROGENASE_REDUCTASE FAMILY PROTEIN"/>
    <property type="match status" value="1"/>
</dbReference>
<dbReference type="PANTHER" id="PTHR43639">
    <property type="entry name" value="OXIDOREDUCTASE, SHORT-CHAIN DEHYDROGENASE/REDUCTASE FAMILY (AFU_ORTHOLOGUE AFUA_5G02870)"/>
    <property type="match status" value="1"/>
</dbReference>
<protein>
    <submittedName>
        <fullName evidence="3">Short-chain dehydrogenase</fullName>
    </submittedName>
</protein>
<dbReference type="Pfam" id="PF13561">
    <property type="entry name" value="adh_short_C2"/>
    <property type="match status" value="1"/>
</dbReference>
<comment type="similarity">
    <text evidence="1">Belongs to the short-chain dehydrogenases/reductases (SDR) family.</text>
</comment>
<keyword evidence="2" id="KW-0560">Oxidoreductase</keyword>
<name>A0A1B1YE64_THEST</name>
<dbReference type="InterPro" id="IPR002347">
    <property type="entry name" value="SDR_fam"/>
</dbReference>
<gene>
    <name evidence="3" type="ORF">CSTERTH_08485</name>
</gene>
<dbReference type="Proteomes" id="UP000092971">
    <property type="component" value="Chromosome"/>
</dbReference>
<dbReference type="EMBL" id="CP014672">
    <property type="protein sequence ID" value="ANW99062.1"/>
    <property type="molecule type" value="Genomic_DNA"/>
</dbReference>
<dbReference type="PRINTS" id="PR00080">
    <property type="entry name" value="SDRFAMILY"/>
</dbReference>
<dbReference type="InterPro" id="IPR036291">
    <property type="entry name" value="NAD(P)-bd_dom_sf"/>
</dbReference>
<dbReference type="InterPro" id="IPR020904">
    <property type="entry name" value="Sc_DH/Rdtase_CS"/>
</dbReference>
<dbReference type="PRINTS" id="PR00081">
    <property type="entry name" value="GDHRDH"/>
</dbReference>
<dbReference type="GO" id="GO:0016491">
    <property type="term" value="F:oxidoreductase activity"/>
    <property type="evidence" value="ECO:0007669"/>
    <property type="project" value="UniProtKB-KW"/>
</dbReference>
<evidence type="ECO:0000313" key="3">
    <source>
        <dbReference type="EMBL" id="ANW99062.1"/>
    </source>
</evidence>
<proteinExistence type="inferred from homology"/>
<accession>A0A1B1YE64</accession>
<dbReference type="PROSITE" id="PS00061">
    <property type="entry name" value="ADH_SHORT"/>
    <property type="match status" value="1"/>
</dbReference>
<dbReference type="GO" id="GO:0008206">
    <property type="term" value="P:bile acid metabolic process"/>
    <property type="evidence" value="ECO:0007669"/>
    <property type="project" value="UniProtKB-ARBA"/>
</dbReference>
<dbReference type="AlphaFoldDB" id="A0A1B1YE64"/>
<evidence type="ECO:0000256" key="1">
    <source>
        <dbReference type="ARBA" id="ARBA00006484"/>
    </source>
</evidence>
<dbReference type="SUPFAM" id="SSF51735">
    <property type="entry name" value="NAD(P)-binding Rossmann-fold domains"/>
    <property type="match status" value="1"/>
</dbReference>
<sequence>MSGRFSGKVAVVTGGALGIGRCLTQEFAKEGARVAFVDMNKRAGEENVEIINGMGGKAYFFYGDIAEEKVLKEFADEVVKRFGKVDFLINNACVSRKGILEPCGYEDFNYVLRVGVTAPYYLTLLFLPHFTDMASVVNIASTRAFMSQRNTESYTAAKGGIIALTHAMAVSLSGRVRVNSVSPGWIDTGKYHDVNYVPEYSKADLIQHPSGRIGTPMDIVRAVFYLCDPENTFVNGENITVDGGMTKLMIYTGDEGWTLNVD</sequence>
<evidence type="ECO:0000256" key="2">
    <source>
        <dbReference type="ARBA" id="ARBA00023002"/>
    </source>
</evidence>
<dbReference type="Gene3D" id="3.40.50.720">
    <property type="entry name" value="NAD(P)-binding Rossmann-like Domain"/>
    <property type="match status" value="1"/>
</dbReference>
<evidence type="ECO:0000313" key="4">
    <source>
        <dbReference type="Proteomes" id="UP000092971"/>
    </source>
</evidence>